<dbReference type="AlphaFoldDB" id="A0A6J4LYE1"/>
<keyword evidence="4" id="KW-0227">DNA damage</keyword>
<dbReference type="GO" id="GO:0003906">
    <property type="term" value="F:DNA-(apurinic or apyrimidinic site) endonuclease activity"/>
    <property type="evidence" value="ECO:0007669"/>
    <property type="project" value="TreeGrafter"/>
</dbReference>
<dbReference type="PANTHER" id="PTHR21445">
    <property type="entry name" value="ENDONUCLEASE IV ENDODEOXYRIBONUCLEASE IV"/>
    <property type="match status" value="1"/>
</dbReference>
<reference evidence="9" key="1">
    <citation type="submission" date="2020-02" db="EMBL/GenBank/DDBJ databases">
        <authorList>
            <person name="Meier V. D."/>
        </authorList>
    </citation>
    <scope>NUCLEOTIDE SEQUENCE</scope>
    <source>
        <strain evidence="9">AVDCRST_MAG11</strain>
    </source>
</reference>
<dbReference type="PANTHER" id="PTHR21445:SF0">
    <property type="entry name" value="APURINIC-APYRIMIDINIC ENDONUCLEASE"/>
    <property type="match status" value="1"/>
</dbReference>
<dbReference type="InterPro" id="IPR001719">
    <property type="entry name" value="AP_endonuc_2"/>
</dbReference>
<dbReference type="NCBIfam" id="TIGR00587">
    <property type="entry name" value="nfo"/>
    <property type="match status" value="1"/>
</dbReference>
<dbReference type="GO" id="GO:0008081">
    <property type="term" value="F:phosphoric diester hydrolase activity"/>
    <property type="evidence" value="ECO:0007669"/>
    <property type="project" value="TreeGrafter"/>
</dbReference>
<dbReference type="InterPro" id="IPR013022">
    <property type="entry name" value="Xyl_isomerase-like_TIM-brl"/>
</dbReference>
<dbReference type="InterPro" id="IPR036237">
    <property type="entry name" value="Xyl_isomerase-like_sf"/>
</dbReference>
<evidence type="ECO:0000256" key="4">
    <source>
        <dbReference type="ARBA" id="ARBA00022763"/>
    </source>
</evidence>
<dbReference type="EC" id="3.1.21.2" evidence="9"/>
<dbReference type="PROSITE" id="PS00731">
    <property type="entry name" value="AP_NUCLEASE_F2_3"/>
    <property type="match status" value="1"/>
</dbReference>
<evidence type="ECO:0000256" key="6">
    <source>
        <dbReference type="ARBA" id="ARBA00022833"/>
    </source>
</evidence>
<keyword evidence="5 9" id="KW-0378">Hydrolase</keyword>
<dbReference type="Pfam" id="PF01261">
    <property type="entry name" value="AP_endonuc_2"/>
    <property type="match status" value="1"/>
</dbReference>
<dbReference type="SUPFAM" id="SSF51658">
    <property type="entry name" value="Xylose isomerase-like"/>
    <property type="match status" value="1"/>
</dbReference>
<evidence type="ECO:0000256" key="2">
    <source>
        <dbReference type="ARBA" id="ARBA00005340"/>
    </source>
</evidence>
<keyword evidence="6" id="KW-0862">Zinc</keyword>
<evidence type="ECO:0000259" key="8">
    <source>
        <dbReference type="Pfam" id="PF01261"/>
    </source>
</evidence>
<dbReference type="GO" id="GO:0006284">
    <property type="term" value="P:base-excision repair"/>
    <property type="evidence" value="ECO:0007669"/>
    <property type="project" value="TreeGrafter"/>
</dbReference>
<dbReference type="SMART" id="SM00518">
    <property type="entry name" value="AP2Ec"/>
    <property type="match status" value="1"/>
</dbReference>
<dbReference type="GO" id="GO:0003677">
    <property type="term" value="F:DNA binding"/>
    <property type="evidence" value="ECO:0007669"/>
    <property type="project" value="InterPro"/>
</dbReference>
<comment type="similarity">
    <text evidence="2">Belongs to the AP endonuclease 2 family.</text>
</comment>
<dbReference type="PROSITE" id="PS51432">
    <property type="entry name" value="AP_NUCLEASE_F2_4"/>
    <property type="match status" value="1"/>
</dbReference>
<dbReference type="Gene3D" id="3.20.20.150">
    <property type="entry name" value="Divalent-metal-dependent TIM barrel enzymes"/>
    <property type="match status" value="1"/>
</dbReference>
<sequence>MHFIGGHTIDSGGIPMAARRAGAAGMRALQLFSAVPKYYNEKVGVKPDRVERFRLALDEAGIAPRHVVVHAAYVLNTATPDDVKWARARDGLAKELERSTALGAGAVCFHPGAATDGDREAGCDRVARAIVHALERVPDGATRLLVENTAGAGTTVGRTAEEVAAILAAVPAGLRARTGYGLDTCHLFASGHDIAASPASLRGVLDAFVEATGEPPAFFHLNDSEGALGSNKDRHALIGEGAIGREPFGWLLADPRSQDVPLILETPQQHPDVADDDAGADPWDVRMVELLNGMVR</sequence>
<protein>
    <submittedName>
        <fullName evidence="9">Endonuclease IV</fullName>
        <ecNumber evidence="9">3.1.21.2</ecNumber>
    </submittedName>
</protein>
<evidence type="ECO:0000256" key="1">
    <source>
        <dbReference type="ARBA" id="ARBA00001947"/>
    </source>
</evidence>
<feature type="domain" description="Xylose isomerase-like TIM barrel" evidence="8">
    <location>
        <begin position="20"/>
        <end position="272"/>
    </location>
</feature>
<accession>A0A6J4LYE1</accession>
<dbReference type="EMBL" id="CADCTU010000694">
    <property type="protein sequence ID" value="CAA9345148.1"/>
    <property type="molecule type" value="Genomic_DNA"/>
</dbReference>
<comment type="cofactor">
    <cofactor evidence="1">
        <name>Zn(2+)</name>
        <dbReference type="ChEBI" id="CHEBI:29105"/>
    </cofactor>
</comment>
<evidence type="ECO:0000313" key="9">
    <source>
        <dbReference type="EMBL" id="CAA9345148.1"/>
    </source>
</evidence>
<dbReference type="GO" id="GO:0008270">
    <property type="term" value="F:zinc ion binding"/>
    <property type="evidence" value="ECO:0007669"/>
    <property type="project" value="InterPro"/>
</dbReference>
<keyword evidence="7" id="KW-0234">DNA repair</keyword>
<evidence type="ECO:0000256" key="3">
    <source>
        <dbReference type="ARBA" id="ARBA00022723"/>
    </source>
</evidence>
<dbReference type="GO" id="GO:0008833">
    <property type="term" value="F:deoxyribonuclease IV (phage-T4-induced) activity"/>
    <property type="evidence" value="ECO:0007669"/>
    <property type="project" value="UniProtKB-EC"/>
</dbReference>
<gene>
    <name evidence="9" type="ORF">AVDCRST_MAG11-3187</name>
</gene>
<evidence type="ECO:0000256" key="5">
    <source>
        <dbReference type="ARBA" id="ARBA00022801"/>
    </source>
</evidence>
<dbReference type="InterPro" id="IPR018246">
    <property type="entry name" value="AP_endonuc_F2_Zn_BS"/>
</dbReference>
<keyword evidence="9" id="KW-0255">Endonuclease</keyword>
<name>A0A6J4LYE1_9BACT</name>
<evidence type="ECO:0000256" key="7">
    <source>
        <dbReference type="ARBA" id="ARBA00023204"/>
    </source>
</evidence>
<keyword evidence="3" id="KW-0479">Metal-binding</keyword>
<proteinExistence type="inferred from homology"/>
<keyword evidence="9" id="KW-0540">Nuclease</keyword>
<organism evidence="9">
    <name type="scientific">uncultured Gemmatimonadaceae bacterium</name>
    <dbReference type="NCBI Taxonomy" id="246130"/>
    <lineage>
        <taxon>Bacteria</taxon>
        <taxon>Pseudomonadati</taxon>
        <taxon>Gemmatimonadota</taxon>
        <taxon>Gemmatimonadia</taxon>
        <taxon>Gemmatimonadales</taxon>
        <taxon>Gemmatimonadaceae</taxon>
        <taxon>environmental samples</taxon>
    </lineage>
</organism>
<dbReference type="CDD" id="cd00019">
    <property type="entry name" value="AP2Ec"/>
    <property type="match status" value="1"/>
</dbReference>